<comment type="caution">
    <text evidence="3">The sequence shown here is derived from an EMBL/GenBank/DDBJ whole genome shotgun (WGS) entry which is preliminary data.</text>
</comment>
<evidence type="ECO:0000256" key="1">
    <source>
        <dbReference type="SAM" id="Phobius"/>
    </source>
</evidence>
<dbReference type="Proteomes" id="UP000035553">
    <property type="component" value="Unassembled WGS sequence"/>
</dbReference>
<dbReference type="STRING" id="1069536.SINU_04940"/>
<dbReference type="AlphaFoldDB" id="A0A0U1QQG9"/>
<sequence>MTNSNDTLGISEIRKALFASQGMLILISAMFIIVFDHTRSLSKWYHFHIIHVLQGAGIGLLFVLLQAAVEQWLPNHWLDDGGINKQLIHAFRLPELMVVMLGVACIEETLFRGILQSIIGFWAANVIFALIHFRYLKQPVLLFFIVGISFILGGLREVSGGLIAPIIAHFLINSLPVLLEKMKKNKRT</sequence>
<dbReference type="GO" id="GO:0004175">
    <property type="term" value="F:endopeptidase activity"/>
    <property type="evidence" value="ECO:0007669"/>
    <property type="project" value="UniProtKB-ARBA"/>
</dbReference>
<organism evidence="3 4">
    <name type="scientific">Sporolactobacillus inulinus CASD</name>
    <dbReference type="NCBI Taxonomy" id="1069536"/>
    <lineage>
        <taxon>Bacteria</taxon>
        <taxon>Bacillati</taxon>
        <taxon>Bacillota</taxon>
        <taxon>Bacilli</taxon>
        <taxon>Bacillales</taxon>
        <taxon>Sporolactobacillaceae</taxon>
        <taxon>Sporolactobacillus</taxon>
    </lineage>
</organism>
<feature type="domain" description="CAAX prenyl protease 2/Lysostaphin resistance protein A-like" evidence="2">
    <location>
        <begin position="93"/>
        <end position="174"/>
    </location>
</feature>
<feature type="transmembrane region" description="Helical" evidence="1">
    <location>
        <begin position="162"/>
        <end position="179"/>
    </location>
</feature>
<protein>
    <recommendedName>
        <fullName evidence="2">CAAX prenyl protease 2/Lysostaphin resistance protein A-like domain-containing protein</fullName>
    </recommendedName>
</protein>
<dbReference type="EMBL" id="AFVQ02000058">
    <property type="protein sequence ID" value="KLI03045.1"/>
    <property type="molecule type" value="Genomic_DNA"/>
</dbReference>
<proteinExistence type="predicted"/>
<dbReference type="OrthoDB" id="1523022at2"/>
<evidence type="ECO:0000259" key="2">
    <source>
        <dbReference type="Pfam" id="PF02517"/>
    </source>
</evidence>
<keyword evidence="4" id="KW-1185">Reference proteome</keyword>
<accession>A0A0U1QQG9</accession>
<keyword evidence="1" id="KW-0472">Membrane</keyword>
<keyword evidence="1" id="KW-0812">Transmembrane</keyword>
<dbReference type="RefSeq" id="WP_010024371.1">
    <property type="nucleotide sequence ID" value="NZ_AFVQ02000058.1"/>
</dbReference>
<dbReference type="InterPro" id="IPR003675">
    <property type="entry name" value="Rce1/LyrA-like_dom"/>
</dbReference>
<feature type="transmembrane region" description="Helical" evidence="1">
    <location>
        <begin position="114"/>
        <end position="133"/>
    </location>
</feature>
<gene>
    <name evidence="3" type="ORF">SINU_04940</name>
</gene>
<feature type="transmembrane region" description="Helical" evidence="1">
    <location>
        <begin position="16"/>
        <end position="35"/>
    </location>
</feature>
<evidence type="ECO:0000313" key="3">
    <source>
        <dbReference type="EMBL" id="KLI03045.1"/>
    </source>
</evidence>
<name>A0A0U1QQG9_9BACL</name>
<dbReference type="Pfam" id="PF02517">
    <property type="entry name" value="Rce1-like"/>
    <property type="match status" value="1"/>
</dbReference>
<evidence type="ECO:0000313" key="4">
    <source>
        <dbReference type="Proteomes" id="UP000035553"/>
    </source>
</evidence>
<feature type="transmembrane region" description="Helical" evidence="1">
    <location>
        <begin position="140"/>
        <end position="156"/>
    </location>
</feature>
<reference evidence="3 4" key="1">
    <citation type="journal article" date="2011" name="J. Bacteriol.">
        <title>Draft genome sequence of Sporolactobacillus inulinus strain CASD, an efficient D-lactic acid-producing bacterium with high-concentration lactate tolerance capability.</title>
        <authorList>
            <person name="Yu B."/>
            <person name="Su F."/>
            <person name="Wang L."/>
            <person name="Xu K."/>
            <person name="Zhao B."/>
            <person name="Xu P."/>
        </authorList>
    </citation>
    <scope>NUCLEOTIDE SEQUENCE [LARGE SCALE GENOMIC DNA]</scope>
    <source>
        <strain evidence="3 4">CASD</strain>
    </source>
</reference>
<feature type="transmembrane region" description="Helical" evidence="1">
    <location>
        <begin position="47"/>
        <end position="69"/>
    </location>
</feature>
<keyword evidence="1" id="KW-1133">Transmembrane helix</keyword>
<dbReference type="GO" id="GO:0080120">
    <property type="term" value="P:CAAX-box protein maturation"/>
    <property type="evidence" value="ECO:0007669"/>
    <property type="project" value="UniProtKB-ARBA"/>
</dbReference>